<name>A0A8C5XFJ9_MICMU</name>
<dbReference type="AlphaFoldDB" id="A0A8C5XFJ9"/>
<sequence>MAHYKAAISKRECWEKSGALNMLTKVLVALYEEPKKPSSAVEFLKHHLGALLCLELAEMKEKNEPIVEENKKVKAKLAQYELPQEEKYAE</sequence>
<comment type="similarity">
    <text evidence="2">Belongs to the AMY1 family.</text>
</comment>
<evidence type="ECO:0000256" key="2">
    <source>
        <dbReference type="ARBA" id="ARBA00009389"/>
    </source>
</evidence>
<accession>A0A8C5XFJ9</accession>
<evidence type="ECO:0000313" key="4">
    <source>
        <dbReference type="Ensembl" id="ENSMICP00000017230.1"/>
    </source>
</evidence>
<organism evidence="4 5">
    <name type="scientific">Microcebus murinus</name>
    <name type="common">Gray mouse lemur</name>
    <name type="synonym">Lemur murinus</name>
    <dbReference type="NCBI Taxonomy" id="30608"/>
    <lineage>
        <taxon>Eukaryota</taxon>
        <taxon>Metazoa</taxon>
        <taxon>Chordata</taxon>
        <taxon>Craniata</taxon>
        <taxon>Vertebrata</taxon>
        <taxon>Euteleostomi</taxon>
        <taxon>Mammalia</taxon>
        <taxon>Eutheria</taxon>
        <taxon>Euarchontoglires</taxon>
        <taxon>Primates</taxon>
        <taxon>Strepsirrhini</taxon>
        <taxon>Lemuriformes</taxon>
        <taxon>Cheirogaleidae</taxon>
        <taxon>Microcebus</taxon>
    </lineage>
</organism>
<evidence type="ECO:0000313" key="5">
    <source>
        <dbReference type="Proteomes" id="UP000694394"/>
    </source>
</evidence>
<dbReference type="PANTHER" id="PTHR13168">
    <property type="entry name" value="ASSOCIATE OF C-MYC AMY-1"/>
    <property type="match status" value="1"/>
</dbReference>
<dbReference type="PANTHER" id="PTHR13168:SF0">
    <property type="entry name" value="C-MYC-BINDING PROTEIN"/>
    <property type="match status" value="1"/>
</dbReference>
<dbReference type="GO" id="GO:0005634">
    <property type="term" value="C:nucleus"/>
    <property type="evidence" value="ECO:0007669"/>
    <property type="project" value="UniProtKB-SubCell"/>
</dbReference>
<evidence type="ECO:0000256" key="3">
    <source>
        <dbReference type="ARBA" id="ARBA00023242"/>
    </source>
</evidence>
<reference evidence="4" key="2">
    <citation type="submission" date="2025-08" db="UniProtKB">
        <authorList>
            <consortium name="Ensembl"/>
        </authorList>
    </citation>
    <scope>IDENTIFICATION</scope>
</reference>
<proteinExistence type="inferred from homology"/>
<reference evidence="4" key="3">
    <citation type="submission" date="2025-09" db="UniProtKB">
        <authorList>
            <consortium name="Ensembl"/>
        </authorList>
    </citation>
    <scope>IDENTIFICATION</scope>
</reference>
<keyword evidence="5" id="KW-1185">Reference proteome</keyword>
<evidence type="ECO:0000256" key="1">
    <source>
        <dbReference type="ARBA" id="ARBA00004123"/>
    </source>
</evidence>
<comment type="subcellular location">
    <subcellularLocation>
        <location evidence="1">Nucleus</location>
    </subcellularLocation>
</comment>
<dbReference type="EMBL" id="ABDC03021093">
    <property type="status" value="NOT_ANNOTATED_CDS"/>
    <property type="molecule type" value="Genomic_DNA"/>
</dbReference>
<keyword evidence="3" id="KW-0539">Nucleus</keyword>
<reference evidence="4" key="1">
    <citation type="submission" date="2016-12" db="EMBL/GenBank/DDBJ databases">
        <title>Mouse lemur reference genome and diversity panel.</title>
        <authorList>
            <person name="Harris R."/>
            <person name="Larsen P."/>
            <person name="Liu Y."/>
            <person name="Hughes D.S."/>
            <person name="Murali S."/>
            <person name="Raveendran M."/>
            <person name="Korchina V."/>
            <person name="Wang M."/>
            <person name="Jhangiani S."/>
            <person name="Bandaranaike D."/>
            <person name="Bellair M."/>
            <person name="Blankenburg K."/>
            <person name="Chao H."/>
            <person name="Dahdouli M."/>
            <person name="Dinh H."/>
            <person name="Doddapaneni H."/>
            <person name="English A."/>
            <person name="Firestine M."/>
            <person name="Gnanaolivu R."/>
            <person name="Gross S."/>
            <person name="Hernandez B."/>
            <person name="Javaid M."/>
            <person name="Jayaseelan J."/>
            <person name="Jones J."/>
            <person name="Khan Z."/>
            <person name="Kovar C."/>
            <person name="Kurapati P."/>
            <person name="Le B."/>
            <person name="Lee S."/>
            <person name="Li M."/>
            <person name="Mathew T."/>
            <person name="Narasimhan A."/>
            <person name="Ngo D."/>
            <person name="Nguyen L."/>
            <person name="Okwuonu G."/>
            <person name="Ongeri F."/>
            <person name="Osuji N."/>
            <person name="Pu L.-L."/>
            <person name="Puazo M."/>
            <person name="Quiroz J."/>
            <person name="Raj R."/>
            <person name="Rajbhandari K."/>
            <person name="Reid J.G."/>
            <person name="Santibanez J."/>
            <person name="Sexton D."/>
            <person name="Skinner E."/>
            <person name="Vee V."/>
            <person name="Weissenberger G."/>
            <person name="Wu Y."/>
            <person name="Xin Y."/>
            <person name="Han Y."/>
            <person name="Campbell C."/>
            <person name="Brown A."/>
            <person name="Sullivan B."/>
            <person name="Shelton J."/>
            <person name="Brown S."/>
            <person name="Dudchenko O."/>
            <person name="Machol I."/>
            <person name="Durand N."/>
            <person name="Shamim M."/>
            <person name="Lieberman A."/>
            <person name="Muzny D.M."/>
            <person name="Richards S."/>
            <person name="Yoder A."/>
            <person name="Worley K.C."/>
            <person name="Rogers J."/>
            <person name="Gibbs R.A."/>
        </authorList>
    </citation>
    <scope>NUCLEOTIDE SEQUENCE [LARGE SCALE GENOMIC DNA]</scope>
</reference>
<dbReference type="GeneTree" id="ENSGT00940000167233"/>
<protein>
    <submittedName>
        <fullName evidence="4">Uncharacterized protein</fullName>
    </submittedName>
</protein>
<dbReference type="PRINTS" id="PR02028">
    <property type="entry name" value="CMYCBINDINGP"/>
</dbReference>
<dbReference type="Proteomes" id="UP000694394">
    <property type="component" value="Chromosome 17"/>
</dbReference>
<dbReference type="GO" id="GO:0003713">
    <property type="term" value="F:transcription coactivator activity"/>
    <property type="evidence" value="ECO:0007669"/>
    <property type="project" value="InterPro"/>
</dbReference>
<dbReference type="Gene3D" id="6.10.250.1060">
    <property type="match status" value="1"/>
</dbReference>
<dbReference type="InterPro" id="IPR026060">
    <property type="entry name" value="AMY1"/>
</dbReference>
<dbReference type="Ensembl" id="ENSMICT00000033750.2">
    <property type="protein sequence ID" value="ENSMICP00000017230.1"/>
    <property type="gene ID" value="ENSMICG00000028437.2"/>
</dbReference>